<comment type="caution">
    <text evidence="1">The sequence shown here is derived from an EMBL/GenBank/DDBJ whole genome shotgun (WGS) entry which is preliminary data.</text>
</comment>
<sequence length="316" mass="34908">MKIVSTAPWRRPSVPRLVMEDTEVTGEPNTAGMGSANAGRLKPECRNNFTQQEVLKNQAVMFFQQNSSLQEQKLVLKKKKISATLAACKIFIRERNPTHGHSRQCFTKDDRVPLPCQQFDERNHVLFKNGELNLSKLLKTELGATAAPGTYSEMSTATLRSLSREKGSVDSCNFNSPAIERAFPSKLVPFELEVKTCKLHGTRHLLLNPQIHHSNTINGILPRRDSESPAFSEASYASAMPNIPPIDEQELSIATNPWNTVSILGKGGFGTVYKGTGKNTRVAINRMENKGLAGANPHSHAAIDGRTSCFECRPPR</sequence>
<dbReference type="EMBL" id="CAKKLH010000299">
    <property type="protein sequence ID" value="CAH0110121.1"/>
    <property type="molecule type" value="Genomic_DNA"/>
</dbReference>
<organism evidence="1 2">
    <name type="scientific">Daphnia galeata</name>
    <dbReference type="NCBI Taxonomy" id="27404"/>
    <lineage>
        <taxon>Eukaryota</taxon>
        <taxon>Metazoa</taxon>
        <taxon>Ecdysozoa</taxon>
        <taxon>Arthropoda</taxon>
        <taxon>Crustacea</taxon>
        <taxon>Branchiopoda</taxon>
        <taxon>Diplostraca</taxon>
        <taxon>Cladocera</taxon>
        <taxon>Anomopoda</taxon>
        <taxon>Daphniidae</taxon>
        <taxon>Daphnia</taxon>
    </lineage>
</organism>
<evidence type="ECO:0000313" key="1">
    <source>
        <dbReference type="EMBL" id="CAH0110121.1"/>
    </source>
</evidence>
<dbReference type="AlphaFoldDB" id="A0A8J2RVB5"/>
<proteinExistence type="predicted"/>
<dbReference type="Gene3D" id="3.30.200.20">
    <property type="entry name" value="Phosphorylase Kinase, domain 1"/>
    <property type="match status" value="1"/>
</dbReference>
<accession>A0A8J2RVB5</accession>
<name>A0A8J2RVB5_9CRUS</name>
<evidence type="ECO:0000313" key="2">
    <source>
        <dbReference type="Proteomes" id="UP000789390"/>
    </source>
</evidence>
<dbReference type="InterPro" id="IPR011009">
    <property type="entry name" value="Kinase-like_dom_sf"/>
</dbReference>
<reference evidence="1" key="1">
    <citation type="submission" date="2021-11" db="EMBL/GenBank/DDBJ databases">
        <authorList>
            <person name="Schell T."/>
        </authorList>
    </citation>
    <scope>NUCLEOTIDE SEQUENCE</scope>
    <source>
        <strain evidence="1">M5</strain>
    </source>
</reference>
<evidence type="ECO:0008006" key="3">
    <source>
        <dbReference type="Google" id="ProtNLM"/>
    </source>
</evidence>
<protein>
    <recommendedName>
        <fullName evidence="3">Protein kinase domain-containing protein</fullName>
    </recommendedName>
</protein>
<dbReference type="Proteomes" id="UP000789390">
    <property type="component" value="Unassembled WGS sequence"/>
</dbReference>
<keyword evidence="2" id="KW-1185">Reference proteome</keyword>
<dbReference type="OrthoDB" id="6381377at2759"/>
<dbReference type="SUPFAM" id="SSF56112">
    <property type="entry name" value="Protein kinase-like (PK-like)"/>
    <property type="match status" value="1"/>
</dbReference>
<gene>
    <name evidence="1" type="ORF">DGAL_LOCUS13621</name>
</gene>